<name>A0ABD2YUG3_9GENT</name>
<proteinExistence type="predicted"/>
<sequence>MYEKGKLDYIVCNPVTREFRRLPRPHKAYHGVAVAFICKGNGATSLDDVRYEVIRAGINSRQLTTTLEMDTYSSVTGSWTEASVASDSPFLLLACNRSAFMVEEVTYWSAIESVVFDNRPSTRYAILAYDRVTENAQLIKMPVINGQRFASCGDILCPSEGKILYARHNFEKIERSEWKLEHRVTFVEINQQNCTNMSKSSSLISLEGFHPQNSQLLLLTWGLIPFWYNIESKKLMGVGGGFIWSCCQDYFPYEWPLTLEE</sequence>
<evidence type="ECO:0000259" key="1">
    <source>
        <dbReference type="Pfam" id="PF24750"/>
    </source>
</evidence>
<keyword evidence="3" id="KW-1185">Reference proteome</keyword>
<dbReference type="EMBL" id="JBJUIK010000012">
    <property type="protein sequence ID" value="KAL3510989.1"/>
    <property type="molecule type" value="Genomic_DNA"/>
</dbReference>
<dbReference type="InterPro" id="IPR056592">
    <property type="entry name" value="Beta-prop_At3g26010-like"/>
</dbReference>
<evidence type="ECO:0000313" key="2">
    <source>
        <dbReference type="EMBL" id="KAL3510989.1"/>
    </source>
</evidence>
<dbReference type="InterPro" id="IPR055290">
    <property type="entry name" value="At3g26010-like"/>
</dbReference>
<reference evidence="2 3" key="1">
    <citation type="submission" date="2024-11" db="EMBL/GenBank/DDBJ databases">
        <title>A near-complete genome assembly of Cinchona calisaya.</title>
        <authorList>
            <person name="Lian D.C."/>
            <person name="Zhao X.W."/>
            <person name="Wei L."/>
        </authorList>
    </citation>
    <scope>NUCLEOTIDE SEQUENCE [LARGE SCALE GENOMIC DNA]</scope>
    <source>
        <tissue evidence="2">Nenye</tissue>
    </source>
</reference>
<gene>
    <name evidence="2" type="ORF">ACH5RR_030390</name>
</gene>
<organism evidence="2 3">
    <name type="scientific">Cinchona calisaya</name>
    <dbReference type="NCBI Taxonomy" id="153742"/>
    <lineage>
        <taxon>Eukaryota</taxon>
        <taxon>Viridiplantae</taxon>
        <taxon>Streptophyta</taxon>
        <taxon>Embryophyta</taxon>
        <taxon>Tracheophyta</taxon>
        <taxon>Spermatophyta</taxon>
        <taxon>Magnoliopsida</taxon>
        <taxon>eudicotyledons</taxon>
        <taxon>Gunneridae</taxon>
        <taxon>Pentapetalae</taxon>
        <taxon>asterids</taxon>
        <taxon>lamiids</taxon>
        <taxon>Gentianales</taxon>
        <taxon>Rubiaceae</taxon>
        <taxon>Cinchonoideae</taxon>
        <taxon>Cinchoneae</taxon>
        <taxon>Cinchona</taxon>
    </lineage>
</organism>
<feature type="domain" description="F-box protein At3g26010-like beta-propeller" evidence="1">
    <location>
        <begin position="5"/>
        <end position="182"/>
    </location>
</feature>
<dbReference type="AlphaFoldDB" id="A0ABD2YUG3"/>
<protein>
    <recommendedName>
        <fullName evidence="1">F-box protein At3g26010-like beta-propeller domain-containing protein</fullName>
    </recommendedName>
</protein>
<evidence type="ECO:0000313" key="3">
    <source>
        <dbReference type="Proteomes" id="UP001630127"/>
    </source>
</evidence>
<accession>A0ABD2YUG3</accession>
<dbReference type="PANTHER" id="PTHR35546">
    <property type="entry name" value="F-BOX PROTEIN INTERACTION DOMAIN PROTEIN-RELATED"/>
    <property type="match status" value="1"/>
</dbReference>
<dbReference type="Pfam" id="PF24750">
    <property type="entry name" value="b-prop_At3g26010-like"/>
    <property type="match status" value="1"/>
</dbReference>
<dbReference type="PANTHER" id="PTHR35546:SF130">
    <property type="entry name" value="EXPRESSED PROTEIN"/>
    <property type="match status" value="1"/>
</dbReference>
<dbReference type="Proteomes" id="UP001630127">
    <property type="component" value="Unassembled WGS sequence"/>
</dbReference>
<comment type="caution">
    <text evidence="2">The sequence shown here is derived from an EMBL/GenBank/DDBJ whole genome shotgun (WGS) entry which is preliminary data.</text>
</comment>